<dbReference type="InterPro" id="IPR001387">
    <property type="entry name" value="Cro/C1-type_HTH"/>
</dbReference>
<dbReference type="SUPFAM" id="SSF47413">
    <property type="entry name" value="lambda repressor-like DNA-binding domains"/>
    <property type="match status" value="1"/>
</dbReference>
<comment type="caution">
    <text evidence="2">The sequence shown here is derived from an EMBL/GenBank/DDBJ whole genome shotgun (WGS) entry which is preliminary data.</text>
</comment>
<protein>
    <submittedName>
        <fullName evidence="2">Helix-turn-helix domain-containing protein</fullName>
    </submittedName>
</protein>
<feature type="domain" description="HTH cro/C1-type" evidence="1">
    <location>
        <begin position="21"/>
        <end position="54"/>
    </location>
</feature>
<keyword evidence="3" id="KW-1185">Reference proteome</keyword>
<reference evidence="2 3" key="1">
    <citation type="submission" date="2018-06" db="EMBL/GenBank/DDBJ databases">
        <title>Streptomyces reniochalinae sp. nov. and Streptomyces diacarnus sp. nov. from marine sponges.</title>
        <authorList>
            <person name="Li L."/>
        </authorList>
    </citation>
    <scope>NUCLEOTIDE SEQUENCE [LARGE SCALE GENOMIC DNA]</scope>
    <source>
        <strain evidence="2 3">LHW50302</strain>
    </source>
</reference>
<name>A0A367EUX9_9ACTN</name>
<dbReference type="EMBL" id="QOIM01000026">
    <property type="protein sequence ID" value="RCG21811.1"/>
    <property type="molecule type" value="Genomic_DNA"/>
</dbReference>
<evidence type="ECO:0000259" key="1">
    <source>
        <dbReference type="PROSITE" id="PS50943"/>
    </source>
</evidence>
<dbReference type="Gene3D" id="1.10.260.40">
    <property type="entry name" value="lambda repressor-like DNA-binding domains"/>
    <property type="match status" value="1"/>
</dbReference>
<dbReference type="Pfam" id="PF01381">
    <property type="entry name" value="HTH_3"/>
    <property type="match status" value="1"/>
</dbReference>
<evidence type="ECO:0000313" key="2">
    <source>
        <dbReference type="EMBL" id="RCG21811.1"/>
    </source>
</evidence>
<gene>
    <name evidence="2" type="ORF">DQ392_08875</name>
</gene>
<dbReference type="CDD" id="cd00093">
    <property type="entry name" value="HTH_XRE"/>
    <property type="match status" value="1"/>
</dbReference>
<dbReference type="InterPro" id="IPR010982">
    <property type="entry name" value="Lambda_DNA-bd_dom_sf"/>
</dbReference>
<dbReference type="OrthoDB" id="3392420at2"/>
<accession>A0A367EUX9</accession>
<proteinExistence type="predicted"/>
<dbReference type="GO" id="GO:0003677">
    <property type="term" value="F:DNA binding"/>
    <property type="evidence" value="ECO:0007669"/>
    <property type="project" value="InterPro"/>
</dbReference>
<organism evidence="2 3">
    <name type="scientific">Streptomyces reniochalinae</name>
    <dbReference type="NCBI Taxonomy" id="2250578"/>
    <lineage>
        <taxon>Bacteria</taxon>
        <taxon>Bacillati</taxon>
        <taxon>Actinomycetota</taxon>
        <taxon>Actinomycetes</taxon>
        <taxon>Kitasatosporales</taxon>
        <taxon>Streptomycetaceae</taxon>
        <taxon>Streptomyces</taxon>
    </lineage>
</organism>
<evidence type="ECO:0000313" key="3">
    <source>
        <dbReference type="Proteomes" id="UP000253507"/>
    </source>
</evidence>
<dbReference type="PROSITE" id="PS50943">
    <property type="entry name" value="HTH_CROC1"/>
    <property type="match status" value="1"/>
</dbReference>
<sequence>MMAVMPSTADQAALTRLADLVARRRTELGLTQIATAREAGLTKTTYRQVEAGHSVRDSTYGKLEPALGWAAGSCSEVLQGGDPVVISPSVNGAVVTSVAVENLDDNDVGQAVQNAAIAVTDLPAPDIRKLTQRVLEELRRAGKLPEIDED</sequence>
<dbReference type="AlphaFoldDB" id="A0A367EUX9"/>
<dbReference type="Proteomes" id="UP000253507">
    <property type="component" value="Unassembled WGS sequence"/>
</dbReference>